<evidence type="ECO:0000313" key="3">
    <source>
        <dbReference type="Proteomes" id="UP000236370"/>
    </source>
</evidence>
<dbReference type="AlphaFoldDB" id="A0A2J8JVD7"/>
<dbReference type="Proteomes" id="UP000236370">
    <property type="component" value="Unassembled WGS sequence"/>
</dbReference>
<evidence type="ECO:0000259" key="1">
    <source>
        <dbReference type="PROSITE" id="PS50184"/>
    </source>
</evidence>
<feature type="non-terminal residue" evidence="2">
    <location>
        <position position="1"/>
    </location>
</feature>
<dbReference type="STRING" id="9598.ENSPTRP00000092487"/>
<dbReference type="PROSITE" id="PS50184">
    <property type="entry name" value="VWFC_2"/>
    <property type="match status" value="1"/>
</dbReference>
<gene>
    <name evidence="2" type="ORF">CK820_G0044123</name>
</gene>
<reference evidence="2 3" key="1">
    <citation type="submission" date="2017-12" db="EMBL/GenBank/DDBJ databases">
        <title>High-resolution comparative analysis of great ape genomes.</title>
        <authorList>
            <person name="Pollen A."/>
            <person name="Hastie A."/>
            <person name="Hormozdiari F."/>
            <person name="Dougherty M."/>
            <person name="Liu R."/>
            <person name="Chaisson M."/>
            <person name="Hoppe E."/>
            <person name="Hill C."/>
            <person name="Pang A."/>
            <person name="Hillier L."/>
            <person name="Baker C."/>
            <person name="Armstrong J."/>
            <person name="Shendure J."/>
            <person name="Paten B."/>
            <person name="Wilson R."/>
            <person name="Chao H."/>
            <person name="Schneider V."/>
            <person name="Ventura M."/>
            <person name="Kronenberg Z."/>
            <person name="Murali S."/>
            <person name="Gordon D."/>
            <person name="Cantsilieris S."/>
            <person name="Munson K."/>
            <person name="Nelson B."/>
            <person name="Raja A."/>
            <person name="Underwood J."/>
            <person name="Diekhans M."/>
            <person name="Fiddes I."/>
            <person name="Haussler D."/>
            <person name="Eichler E."/>
        </authorList>
    </citation>
    <scope>NUCLEOTIDE SEQUENCE [LARGE SCALE GENOMIC DNA]</scope>
    <source>
        <strain evidence="2">Yerkes chimp pedigree #C0471</strain>
    </source>
</reference>
<organism evidence="2 3">
    <name type="scientific">Pan troglodytes</name>
    <name type="common">Chimpanzee</name>
    <dbReference type="NCBI Taxonomy" id="9598"/>
    <lineage>
        <taxon>Eukaryota</taxon>
        <taxon>Metazoa</taxon>
        <taxon>Chordata</taxon>
        <taxon>Craniata</taxon>
        <taxon>Vertebrata</taxon>
        <taxon>Euteleostomi</taxon>
        <taxon>Mammalia</taxon>
        <taxon>Eutheria</taxon>
        <taxon>Euarchontoglires</taxon>
        <taxon>Primates</taxon>
        <taxon>Haplorrhini</taxon>
        <taxon>Catarrhini</taxon>
        <taxon>Hominidae</taxon>
        <taxon>Pan</taxon>
    </lineage>
</organism>
<dbReference type="Gene3D" id="2.10.70.10">
    <property type="entry name" value="Complement Module, domain 1"/>
    <property type="match status" value="1"/>
</dbReference>
<dbReference type="SMART" id="SM00214">
    <property type="entry name" value="VWC"/>
    <property type="match status" value="1"/>
</dbReference>
<evidence type="ECO:0000313" key="2">
    <source>
        <dbReference type="EMBL" id="PNI26737.1"/>
    </source>
</evidence>
<dbReference type="SUPFAM" id="SSF57603">
    <property type="entry name" value="FnI-like domain"/>
    <property type="match status" value="1"/>
</dbReference>
<dbReference type="InterPro" id="IPR001007">
    <property type="entry name" value="VWF_dom"/>
</dbReference>
<comment type="caution">
    <text evidence="2">The sequence shown here is derived from an EMBL/GenBank/DDBJ whole genome shotgun (WGS) entry which is preliminary data.</text>
</comment>
<protein>
    <submittedName>
        <fullName evidence="2">MUC5B isoform 2</fullName>
    </submittedName>
</protein>
<accession>A0A2J8JVD7</accession>
<name>A0A2J8JVD7_PANTR</name>
<sequence>QPPPCNRPGFVTVTRPRADNPCCPETVCVCNTTTCPQSLPVCPPGQESICTQEEGDCCPTFRCRPQLCSYNGTFYGVGATFPGALPCHMCTCLSGDTQDPTVQCQEDACNNTTCPQGFEYKRVAGQCCGECVQTACLTPDGQPVQEAATGKAAA</sequence>
<dbReference type="PROSITE" id="PS01208">
    <property type="entry name" value="VWFC_1"/>
    <property type="match status" value="1"/>
</dbReference>
<feature type="non-terminal residue" evidence="2">
    <location>
        <position position="154"/>
    </location>
</feature>
<proteinExistence type="predicted"/>
<dbReference type="EMBL" id="NBAG03000421">
    <property type="protein sequence ID" value="PNI26737.1"/>
    <property type="molecule type" value="Genomic_DNA"/>
</dbReference>
<feature type="domain" description="VWFC" evidence="1">
    <location>
        <begin position="66"/>
        <end position="132"/>
    </location>
</feature>
<dbReference type="Pfam" id="PF00093">
    <property type="entry name" value="VWC"/>
    <property type="match status" value="1"/>
</dbReference>